<dbReference type="EnsemblPlants" id="Kaladp0080s0022.1.v1.1">
    <property type="protein sequence ID" value="Kaladp0080s0022.1.v1.1"/>
    <property type="gene ID" value="Kaladp0080s0022.v1.1"/>
</dbReference>
<dbReference type="Proteomes" id="UP000594263">
    <property type="component" value="Unplaced"/>
</dbReference>
<name>A0A7N0UQ19_KALFE</name>
<evidence type="ECO:0000313" key="1">
    <source>
        <dbReference type="EnsemblPlants" id="Kaladp0080s0022.1.v1.1"/>
    </source>
</evidence>
<dbReference type="Gramene" id="Kaladp0080s0022.1.v1.1">
    <property type="protein sequence ID" value="Kaladp0080s0022.1.v1.1"/>
    <property type="gene ID" value="Kaladp0080s0022.v1.1"/>
</dbReference>
<accession>A0A7N0UQ19</accession>
<protein>
    <submittedName>
        <fullName evidence="1">Uncharacterized protein</fullName>
    </submittedName>
</protein>
<sequence>MELTASTKLTKHVSSPNLNCLNRWASAPSEQLQHFHAMTAADQMRETKHTPKFRLFDPMGFEWAVANNTHHTHNVVCRFGLKCVENETQLLSS</sequence>
<proteinExistence type="predicted"/>
<evidence type="ECO:0000313" key="2">
    <source>
        <dbReference type="Proteomes" id="UP000594263"/>
    </source>
</evidence>
<keyword evidence="2" id="KW-1185">Reference proteome</keyword>
<reference evidence="1" key="1">
    <citation type="submission" date="2021-01" db="UniProtKB">
        <authorList>
            <consortium name="EnsemblPlants"/>
        </authorList>
    </citation>
    <scope>IDENTIFICATION</scope>
</reference>
<dbReference type="AlphaFoldDB" id="A0A7N0UQ19"/>
<organism evidence="1 2">
    <name type="scientific">Kalanchoe fedtschenkoi</name>
    <name type="common">Lavender scallops</name>
    <name type="synonym">South American air plant</name>
    <dbReference type="NCBI Taxonomy" id="63787"/>
    <lineage>
        <taxon>Eukaryota</taxon>
        <taxon>Viridiplantae</taxon>
        <taxon>Streptophyta</taxon>
        <taxon>Embryophyta</taxon>
        <taxon>Tracheophyta</taxon>
        <taxon>Spermatophyta</taxon>
        <taxon>Magnoliopsida</taxon>
        <taxon>eudicotyledons</taxon>
        <taxon>Gunneridae</taxon>
        <taxon>Pentapetalae</taxon>
        <taxon>Saxifragales</taxon>
        <taxon>Crassulaceae</taxon>
        <taxon>Kalanchoe</taxon>
    </lineage>
</organism>